<keyword evidence="3" id="KW-1185">Reference proteome</keyword>
<comment type="caution">
    <text evidence="2">The sequence shown here is derived from an EMBL/GenBank/DDBJ whole genome shotgun (WGS) entry which is preliminary data.</text>
</comment>
<protein>
    <recommendedName>
        <fullName evidence="4">ABC transporter permease</fullName>
    </recommendedName>
</protein>
<proteinExistence type="predicted"/>
<name>A0ABQ4U142_9HYPH</name>
<reference evidence="2" key="2">
    <citation type="submission" date="2021-08" db="EMBL/GenBank/DDBJ databases">
        <authorList>
            <person name="Tani A."/>
            <person name="Ola A."/>
            <person name="Ogura Y."/>
            <person name="Katsura K."/>
            <person name="Hayashi T."/>
        </authorList>
    </citation>
    <scope>NUCLEOTIDE SEQUENCE</scope>
    <source>
        <strain evidence="2">DSM 23632</strain>
    </source>
</reference>
<evidence type="ECO:0000313" key="2">
    <source>
        <dbReference type="EMBL" id="GJE60849.1"/>
    </source>
</evidence>
<evidence type="ECO:0000256" key="1">
    <source>
        <dbReference type="SAM" id="Phobius"/>
    </source>
</evidence>
<dbReference type="EMBL" id="BPRB01000167">
    <property type="protein sequence ID" value="GJE60849.1"/>
    <property type="molecule type" value="Genomic_DNA"/>
</dbReference>
<reference evidence="2" key="1">
    <citation type="journal article" date="2021" name="Front. Microbiol.">
        <title>Comprehensive Comparative Genomics and Phenotyping of Methylobacterium Species.</title>
        <authorList>
            <person name="Alessa O."/>
            <person name="Ogura Y."/>
            <person name="Fujitani Y."/>
            <person name="Takami H."/>
            <person name="Hayashi T."/>
            <person name="Sahin N."/>
            <person name="Tani A."/>
        </authorList>
    </citation>
    <scope>NUCLEOTIDE SEQUENCE</scope>
    <source>
        <strain evidence="2">DSM 23632</strain>
    </source>
</reference>
<keyword evidence="1" id="KW-0812">Transmembrane</keyword>
<dbReference type="Proteomes" id="UP001055057">
    <property type="component" value="Unassembled WGS sequence"/>
</dbReference>
<evidence type="ECO:0000313" key="3">
    <source>
        <dbReference type="Proteomes" id="UP001055057"/>
    </source>
</evidence>
<dbReference type="RefSeq" id="WP_238183429.1">
    <property type="nucleotide sequence ID" value="NZ_BPRB01000167.1"/>
</dbReference>
<feature type="transmembrane region" description="Helical" evidence="1">
    <location>
        <begin position="38"/>
        <end position="60"/>
    </location>
</feature>
<evidence type="ECO:0008006" key="4">
    <source>
        <dbReference type="Google" id="ProtNLM"/>
    </source>
</evidence>
<keyword evidence="1" id="KW-0472">Membrane</keyword>
<accession>A0ABQ4U142</accession>
<gene>
    <name evidence="2" type="ORF">MPOCJGCO_2967</name>
</gene>
<sequence>MTAANHARHSSLMRAERAAGEAFGWPESPLAEVQRTLFLRPAIITAAMAATTLAATLTYFV</sequence>
<keyword evidence="1" id="KW-1133">Transmembrane helix</keyword>
<organism evidence="2 3">
    <name type="scientific">Methylobacterium trifolii</name>
    <dbReference type="NCBI Taxonomy" id="1003092"/>
    <lineage>
        <taxon>Bacteria</taxon>
        <taxon>Pseudomonadati</taxon>
        <taxon>Pseudomonadota</taxon>
        <taxon>Alphaproteobacteria</taxon>
        <taxon>Hyphomicrobiales</taxon>
        <taxon>Methylobacteriaceae</taxon>
        <taxon>Methylobacterium</taxon>
    </lineage>
</organism>